<keyword evidence="2" id="KW-1185">Reference proteome</keyword>
<gene>
    <name evidence="1" type="ORF">STAS_24496</name>
</gene>
<protein>
    <submittedName>
        <fullName evidence="1">Cytochrome P450</fullName>
    </submittedName>
</protein>
<evidence type="ECO:0000313" key="1">
    <source>
        <dbReference type="EMBL" id="GER47390.1"/>
    </source>
</evidence>
<reference evidence="2" key="1">
    <citation type="journal article" date="2019" name="Curr. Biol.">
        <title>Genome Sequence of Striga asiatica Provides Insight into the Evolution of Plant Parasitism.</title>
        <authorList>
            <person name="Yoshida S."/>
            <person name="Kim S."/>
            <person name="Wafula E.K."/>
            <person name="Tanskanen J."/>
            <person name="Kim Y.M."/>
            <person name="Honaas L."/>
            <person name="Yang Z."/>
            <person name="Spallek T."/>
            <person name="Conn C.E."/>
            <person name="Ichihashi Y."/>
            <person name="Cheong K."/>
            <person name="Cui S."/>
            <person name="Der J.P."/>
            <person name="Gundlach H."/>
            <person name="Jiao Y."/>
            <person name="Hori C."/>
            <person name="Ishida J.K."/>
            <person name="Kasahara H."/>
            <person name="Kiba T."/>
            <person name="Kim M.S."/>
            <person name="Koo N."/>
            <person name="Laohavisit A."/>
            <person name="Lee Y.H."/>
            <person name="Lumba S."/>
            <person name="McCourt P."/>
            <person name="Mortimer J.C."/>
            <person name="Mutuku J.M."/>
            <person name="Nomura T."/>
            <person name="Sasaki-Sekimoto Y."/>
            <person name="Seto Y."/>
            <person name="Wang Y."/>
            <person name="Wakatake T."/>
            <person name="Sakakibara H."/>
            <person name="Demura T."/>
            <person name="Yamaguchi S."/>
            <person name="Yoneyama K."/>
            <person name="Manabe R.I."/>
            <person name="Nelson D.C."/>
            <person name="Schulman A.H."/>
            <person name="Timko M.P."/>
            <person name="dePamphilis C.W."/>
            <person name="Choi D."/>
            <person name="Shirasu K."/>
        </authorList>
    </citation>
    <scope>NUCLEOTIDE SEQUENCE [LARGE SCALE GENOMIC DNA]</scope>
    <source>
        <strain evidence="2">cv. UVA1</strain>
    </source>
</reference>
<proteinExistence type="predicted"/>
<accession>A0A5A7QQA3</accession>
<dbReference type="AlphaFoldDB" id="A0A5A7QQA3"/>
<dbReference type="EMBL" id="BKCP01007904">
    <property type="protein sequence ID" value="GER47390.1"/>
    <property type="molecule type" value="Genomic_DNA"/>
</dbReference>
<sequence length="105" mass="11222">MATTAVTESGHRLIELTLETVDDGCTDPIGGAAETEPREMATDDVGQFRDSRVDFITFLPESGGYAASIPDQRSLTAAEVLIVGRRRGGFGWFLGPRISFLAAST</sequence>
<comment type="caution">
    <text evidence="1">The sequence shown here is derived from an EMBL/GenBank/DDBJ whole genome shotgun (WGS) entry which is preliminary data.</text>
</comment>
<name>A0A5A7QQA3_STRAF</name>
<dbReference type="Proteomes" id="UP000325081">
    <property type="component" value="Unassembled WGS sequence"/>
</dbReference>
<organism evidence="1 2">
    <name type="scientific">Striga asiatica</name>
    <name type="common">Asiatic witchweed</name>
    <name type="synonym">Buchnera asiatica</name>
    <dbReference type="NCBI Taxonomy" id="4170"/>
    <lineage>
        <taxon>Eukaryota</taxon>
        <taxon>Viridiplantae</taxon>
        <taxon>Streptophyta</taxon>
        <taxon>Embryophyta</taxon>
        <taxon>Tracheophyta</taxon>
        <taxon>Spermatophyta</taxon>
        <taxon>Magnoliopsida</taxon>
        <taxon>eudicotyledons</taxon>
        <taxon>Gunneridae</taxon>
        <taxon>Pentapetalae</taxon>
        <taxon>asterids</taxon>
        <taxon>lamiids</taxon>
        <taxon>Lamiales</taxon>
        <taxon>Orobanchaceae</taxon>
        <taxon>Buchnereae</taxon>
        <taxon>Striga</taxon>
    </lineage>
</organism>
<evidence type="ECO:0000313" key="2">
    <source>
        <dbReference type="Proteomes" id="UP000325081"/>
    </source>
</evidence>